<proteinExistence type="predicted"/>
<sequence length="318" mass="33778">MPHLTVALLTVALLTVALLIAATLTGCASDGRALADPAVPTGSRTPHESPEPTGPPPALPGYPDAASTGVPEGTKLTVVRGDQTISADNLVITGKDFHGFVTVTGSGVTFRDCVFRGRATDRNAALLDTERGRNTVVISSDFVPSHPSATVDGLWTKNTRIYRADIRGGVDGVKANSHTLIQDSYIHDMTWFARDPNQDGGPTHNDGVQSFAGERDVTLRHNTIDMSTTKQANAALQTSAHDTRVVGNLLDGGACVLNFDHTVLAGPLTGIEVAGNRFGRHSAYVCPILLSTRSIMTRNEGNVWHDTGRPIPPPERHD</sequence>
<feature type="chain" id="PRO_5039518429" description="Right handed beta helix domain-containing protein" evidence="2">
    <location>
        <begin position="29"/>
        <end position="318"/>
    </location>
</feature>
<feature type="signal peptide" evidence="2">
    <location>
        <begin position="1"/>
        <end position="28"/>
    </location>
</feature>
<keyword evidence="4" id="KW-1185">Reference proteome</keyword>
<gene>
    <name evidence="3" type="ORF">Acor_80110</name>
</gene>
<dbReference type="Gene3D" id="2.160.20.10">
    <property type="entry name" value="Single-stranded right-handed beta-helix, Pectin lyase-like"/>
    <property type="match status" value="1"/>
</dbReference>
<evidence type="ECO:0000256" key="2">
    <source>
        <dbReference type="SAM" id="SignalP"/>
    </source>
</evidence>
<dbReference type="Proteomes" id="UP000334990">
    <property type="component" value="Unassembled WGS sequence"/>
</dbReference>
<evidence type="ECO:0008006" key="5">
    <source>
        <dbReference type="Google" id="ProtNLM"/>
    </source>
</evidence>
<feature type="region of interest" description="Disordered" evidence="1">
    <location>
        <begin position="35"/>
        <end position="71"/>
    </location>
</feature>
<dbReference type="InterPro" id="IPR011050">
    <property type="entry name" value="Pectin_lyase_fold/virulence"/>
</dbReference>
<dbReference type="OrthoDB" id="505641at2"/>
<organism evidence="3 4">
    <name type="scientific">Acrocarpospora corrugata</name>
    <dbReference type="NCBI Taxonomy" id="35763"/>
    <lineage>
        <taxon>Bacteria</taxon>
        <taxon>Bacillati</taxon>
        <taxon>Actinomycetota</taxon>
        <taxon>Actinomycetes</taxon>
        <taxon>Streptosporangiales</taxon>
        <taxon>Streptosporangiaceae</taxon>
        <taxon>Acrocarpospora</taxon>
    </lineage>
</organism>
<dbReference type="EMBL" id="BLAD01000120">
    <property type="protein sequence ID" value="GES05942.1"/>
    <property type="molecule type" value="Genomic_DNA"/>
</dbReference>
<accession>A0A5M3WCZ2</accession>
<dbReference type="RefSeq" id="WP_155341897.1">
    <property type="nucleotide sequence ID" value="NZ_BAAABN010000092.1"/>
</dbReference>
<dbReference type="InterPro" id="IPR012334">
    <property type="entry name" value="Pectin_lyas_fold"/>
</dbReference>
<protein>
    <recommendedName>
        <fullName evidence="5">Right handed beta helix domain-containing protein</fullName>
    </recommendedName>
</protein>
<keyword evidence="2" id="KW-0732">Signal</keyword>
<evidence type="ECO:0000313" key="4">
    <source>
        <dbReference type="Proteomes" id="UP000334990"/>
    </source>
</evidence>
<comment type="caution">
    <text evidence="3">The sequence shown here is derived from an EMBL/GenBank/DDBJ whole genome shotgun (WGS) entry which is preliminary data.</text>
</comment>
<evidence type="ECO:0000313" key="3">
    <source>
        <dbReference type="EMBL" id="GES05942.1"/>
    </source>
</evidence>
<evidence type="ECO:0000256" key="1">
    <source>
        <dbReference type="SAM" id="MobiDB-lite"/>
    </source>
</evidence>
<dbReference type="AlphaFoldDB" id="A0A5M3WCZ2"/>
<reference evidence="3 4" key="1">
    <citation type="submission" date="2019-10" db="EMBL/GenBank/DDBJ databases">
        <title>Whole genome shotgun sequence of Acrocarpospora corrugata NBRC 13972.</title>
        <authorList>
            <person name="Ichikawa N."/>
            <person name="Kimura A."/>
            <person name="Kitahashi Y."/>
            <person name="Komaki H."/>
            <person name="Oguchi A."/>
        </authorList>
    </citation>
    <scope>NUCLEOTIDE SEQUENCE [LARGE SCALE GENOMIC DNA]</scope>
    <source>
        <strain evidence="3 4">NBRC 13972</strain>
    </source>
</reference>
<dbReference type="SUPFAM" id="SSF51126">
    <property type="entry name" value="Pectin lyase-like"/>
    <property type="match status" value="1"/>
</dbReference>
<name>A0A5M3WCZ2_9ACTN</name>